<keyword evidence="10" id="KW-0809">Transit peptide</keyword>
<dbReference type="RefSeq" id="XP_043050499.1">
    <property type="nucleotide sequence ID" value="XM_043194748.1"/>
</dbReference>
<dbReference type="GO" id="GO:0004672">
    <property type="term" value="F:protein kinase activity"/>
    <property type="evidence" value="ECO:0007669"/>
    <property type="project" value="InterPro"/>
</dbReference>
<dbReference type="FunFam" id="3.40.640.10:FF:000097">
    <property type="entry name" value="Serine hydroxymethyltransferase"/>
    <property type="match status" value="1"/>
</dbReference>
<evidence type="ECO:0000313" key="15">
    <source>
        <dbReference type="Proteomes" id="UP000790833"/>
    </source>
</evidence>
<dbReference type="GeneID" id="66117436"/>
<dbReference type="GO" id="GO:0004372">
    <property type="term" value="F:glycine hydroxymethyltransferase activity"/>
    <property type="evidence" value="ECO:0007669"/>
    <property type="project" value="UniProtKB-EC"/>
</dbReference>
<name>A0A9P7VBP2_9ASCO</name>
<dbReference type="PROSITE" id="PS00096">
    <property type="entry name" value="SHMT"/>
    <property type="match status" value="1"/>
</dbReference>
<evidence type="ECO:0000256" key="11">
    <source>
        <dbReference type="ARBA" id="ARBA00023128"/>
    </source>
</evidence>
<evidence type="ECO:0000256" key="1">
    <source>
        <dbReference type="ARBA" id="ARBA00001528"/>
    </source>
</evidence>
<evidence type="ECO:0000256" key="10">
    <source>
        <dbReference type="ARBA" id="ARBA00022946"/>
    </source>
</evidence>
<evidence type="ECO:0000313" key="14">
    <source>
        <dbReference type="EMBL" id="KAG7194952.1"/>
    </source>
</evidence>
<gene>
    <name evidence="14" type="primary">SHM1</name>
    <name evidence="14" type="ORF">KQ657_004062</name>
</gene>
<dbReference type="InterPro" id="IPR001085">
    <property type="entry name" value="Ser_HO-MeTrfase"/>
</dbReference>
<dbReference type="InterPro" id="IPR008271">
    <property type="entry name" value="Ser/Thr_kinase_AS"/>
</dbReference>
<dbReference type="Proteomes" id="UP000790833">
    <property type="component" value="Unassembled WGS sequence"/>
</dbReference>
<comment type="pathway">
    <text evidence="5 12">One-carbon metabolism; tetrahydrofolate interconversion.</text>
</comment>
<dbReference type="NCBIfam" id="NF000586">
    <property type="entry name" value="PRK00011.1"/>
    <property type="match status" value="1"/>
</dbReference>
<evidence type="ECO:0000256" key="7">
    <source>
        <dbReference type="ARBA" id="ARBA00022563"/>
    </source>
</evidence>
<dbReference type="EC" id="2.1.2.1" evidence="12"/>
<evidence type="ECO:0000259" key="13">
    <source>
        <dbReference type="PROSITE" id="PS50011"/>
    </source>
</evidence>
<dbReference type="GO" id="GO:0035999">
    <property type="term" value="P:tetrahydrofolate interconversion"/>
    <property type="evidence" value="ECO:0007669"/>
    <property type="project" value="InterPro"/>
</dbReference>
<keyword evidence="15" id="KW-1185">Reference proteome</keyword>
<dbReference type="EMBL" id="JAHMUF010000005">
    <property type="protein sequence ID" value="KAG7194952.1"/>
    <property type="molecule type" value="Genomic_DNA"/>
</dbReference>
<evidence type="ECO:0000256" key="6">
    <source>
        <dbReference type="ARBA" id="ARBA00006376"/>
    </source>
</evidence>
<comment type="caution">
    <text evidence="14">The sequence shown here is derived from an EMBL/GenBank/DDBJ whole genome shotgun (WGS) entry which is preliminary data.</text>
</comment>
<dbReference type="InterPro" id="IPR039429">
    <property type="entry name" value="SHMT-like_dom"/>
</dbReference>
<dbReference type="PANTHER" id="PTHR11680">
    <property type="entry name" value="SERINE HYDROXYMETHYLTRANSFERASE"/>
    <property type="match status" value="1"/>
</dbReference>
<dbReference type="SUPFAM" id="SSF56112">
    <property type="entry name" value="Protein kinase-like (PK-like)"/>
    <property type="match status" value="1"/>
</dbReference>
<dbReference type="GO" id="GO:0005739">
    <property type="term" value="C:mitochondrion"/>
    <property type="evidence" value="ECO:0007669"/>
    <property type="project" value="UniProtKB-SubCell"/>
</dbReference>
<reference evidence="14" key="1">
    <citation type="submission" date="2021-03" db="EMBL/GenBank/DDBJ databases">
        <authorList>
            <person name="Palmer J.M."/>
        </authorList>
    </citation>
    <scope>NUCLEOTIDE SEQUENCE</scope>
    <source>
        <strain evidence="14">ARV_011</strain>
    </source>
</reference>
<dbReference type="SUPFAM" id="SSF53383">
    <property type="entry name" value="PLP-dependent transferases"/>
    <property type="match status" value="1"/>
</dbReference>
<feature type="domain" description="Protein kinase" evidence="13">
    <location>
        <begin position="4"/>
        <end position="300"/>
    </location>
</feature>
<evidence type="ECO:0000256" key="12">
    <source>
        <dbReference type="RuleBase" id="RU000585"/>
    </source>
</evidence>
<dbReference type="Gene3D" id="3.40.640.10">
    <property type="entry name" value="Type I PLP-dependent aspartate aminotransferase-like (Major domain)"/>
    <property type="match status" value="1"/>
</dbReference>
<keyword evidence="9 12" id="KW-0663">Pyridoxal phosphate</keyword>
<keyword evidence="7 12" id="KW-0554">One-carbon metabolism</keyword>
<protein>
    <recommendedName>
        <fullName evidence="12">Serine hydroxymethyltransferase</fullName>
        <ecNumber evidence="12">2.1.2.1</ecNumber>
    </recommendedName>
</protein>
<dbReference type="GO" id="GO:0005524">
    <property type="term" value="F:ATP binding"/>
    <property type="evidence" value="ECO:0007669"/>
    <property type="project" value="InterPro"/>
</dbReference>
<dbReference type="Gene3D" id="3.90.1150.10">
    <property type="entry name" value="Aspartate Aminotransferase, domain 1"/>
    <property type="match status" value="1"/>
</dbReference>
<evidence type="ECO:0000256" key="3">
    <source>
        <dbReference type="ARBA" id="ARBA00002224"/>
    </source>
</evidence>
<dbReference type="InterPro" id="IPR011009">
    <property type="entry name" value="Kinase-like_dom_sf"/>
</dbReference>
<dbReference type="HAMAP" id="MF_00051">
    <property type="entry name" value="SHMT"/>
    <property type="match status" value="1"/>
</dbReference>
<dbReference type="Gene3D" id="1.10.510.10">
    <property type="entry name" value="Transferase(Phosphotransferase) domain 1"/>
    <property type="match status" value="1"/>
</dbReference>
<dbReference type="OrthoDB" id="10265628at2759"/>
<dbReference type="InterPro" id="IPR000719">
    <property type="entry name" value="Prot_kinase_dom"/>
</dbReference>
<dbReference type="SMART" id="SM00220">
    <property type="entry name" value="S_TKc"/>
    <property type="match status" value="1"/>
</dbReference>
<dbReference type="Gene3D" id="3.30.200.20">
    <property type="entry name" value="Phosphorylase Kinase, domain 1"/>
    <property type="match status" value="1"/>
</dbReference>
<dbReference type="PROSITE" id="PS50011">
    <property type="entry name" value="PROTEIN_KINASE_DOM"/>
    <property type="match status" value="1"/>
</dbReference>
<comment type="function">
    <text evidence="3 12">Interconversion of serine and glycine.</text>
</comment>
<dbReference type="InterPro" id="IPR015424">
    <property type="entry name" value="PyrdxlP-dep_Trfase"/>
</dbReference>
<dbReference type="GO" id="GO:0019264">
    <property type="term" value="P:glycine biosynthetic process from serine"/>
    <property type="evidence" value="ECO:0007669"/>
    <property type="project" value="InterPro"/>
</dbReference>
<comment type="similarity">
    <text evidence="6 12">Belongs to the SHMT family.</text>
</comment>
<evidence type="ECO:0000256" key="9">
    <source>
        <dbReference type="ARBA" id="ARBA00022898"/>
    </source>
</evidence>
<dbReference type="CDD" id="cd00378">
    <property type="entry name" value="SHMT"/>
    <property type="match status" value="1"/>
</dbReference>
<proteinExistence type="inferred from homology"/>
<sequence length="790" mass="88228">MVSQMIEPKVSKKGFAHVRLAEGTTGYADLYYSTKESHELARVTCFVTKTFFAKEKYESVKEYKQRVLKEFNILRGLDHENIIKAYKVKEGGLMSPSKIVIYLEAGASVNLLRLIQKHPALMSNGCAYCYWRQIVNAVAYLHSENICHRDLKLENVVLDRNHIAKLIDFGLAFNCSPTNELAIGSVGSPAYMAPEQLSSIRYDGKKADIWSLGSILYYMLVRKYPWKMATHSDVQFQAYVSHHREVKSNGAVNNRVKLDCSSVRLLPLVPVDSDRELLRIFDPDPVTRISAQELADSEWTIMLSLRQSLKAQARRAVFARNYALTPAAKSLISKHVEEVDPEMADILKQEKDRQRYSITLIPSENFTSKAVMDLLGSEMQNKYSEGYPGERYYGGNEIIDKAESLCQRRALEAFGLSPEEWGVNVQPLSGAPANLYAYSAILDVGDRIMGLDLPHGGHLSHGYQTPTTKISYISKYFQTMPYRLNEETGIIDYDTLEKNALLFRPKVIVAGASAYSRVVDYKRMKQIADKVGAYLLSDMAHISGLVAAGVTDSPFPYSDIVTTTTHKSLRGPRGAMIFFRKGIRKVTKKGKEIPYDLERKINFSVFPAHQGGPHNHTISALAVALKQTMTPEYKEYQQNVVDNAQQFAEALTARGFKLVSGGTDTHLILIDLRSKGIDGARVESLLEKAHIAANKNTIPGDISALFPSGLRVGTPAMTTRGFGSEEFTKVAEFIDKAVELSLKLKAKEEGKAPKELLASFKKLVSEDEEVKALYKEVSDWAGLYPVPGDL</sequence>
<comment type="cofactor">
    <cofactor evidence="2 12">
        <name>pyridoxal 5'-phosphate</name>
        <dbReference type="ChEBI" id="CHEBI:597326"/>
    </cofactor>
</comment>
<evidence type="ECO:0000256" key="4">
    <source>
        <dbReference type="ARBA" id="ARBA00004173"/>
    </source>
</evidence>
<organism evidence="14 15">
    <name type="scientific">Scheffersomyces spartinae</name>
    <dbReference type="NCBI Taxonomy" id="45513"/>
    <lineage>
        <taxon>Eukaryota</taxon>
        <taxon>Fungi</taxon>
        <taxon>Dikarya</taxon>
        <taxon>Ascomycota</taxon>
        <taxon>Saccharomycotina</taxon>
        <taxon>Pichiomycetes</taxon>
        <taxon>Debaryomycetaceae</taxon>
        <taxon>Scheffersomyces</taxon>
    </lineage>
</organism>
<dbReference type="InterPro" id="IPR015421">
    <property type="entry name" value="PyrdxlP-dep_Trfase_major"/>
</dbReference>
<dbReference type="AlphaFoldDB" id="A0A9P7VBP2"/>
<accession>A0A9P7VBP2</accession>
<dbReference type="InterPro" id="IPR049943">
    <property type="entry name" value="Ser_HO-MeTrfase-like"/>
</dbReference>
<evidence type="ECO:0000256" key="5">
    <source>
        <dbReference type="ARBA" id="ARBA00004777"/>
    </source>
</evidence>
<comment type="subcellular location">
    <subcellularLocation>
        <location evidence="4">Mitochondrion</location>
    </subcellularLocation>
</comment>
<dbReference type="InterPro" id="IPR015422">
    <property type="entry name" value="PyrdxlP-dep_Trfase_small"/>
</dbReference>
<keyword evidence="8 12" id="KW-0808">Transferase</keyword>
<dbReference type="PROSITE" id="PS00108">
    <property type="entry name" value="PROTEIN_KINASE_ST"/>
    <property type="match status" value="1"/>
</dbReference>
<evidence type="ECO:0000256" key="8">
    <source>
        <dbReference type="ARBA" id="ARBA00022679"/>
    </source>
</evidence>
<dbReference type="Pfam" id="PF00069">
    <property type="entry name" value="Pkinase"/>
    <property type="match status" value="1"/>
</dbReference>
<comment type="catalytic activity">
    <reaction evidence="1 12">
        <text>(6R)-5,10-methylene-5,6,7,8-tetrahydrofolate + glycine + H2O = (6S)-5,6,7,8-tetrahydrofolate + L-serine</text>
        <dbReference type="Rhea" id="RHEA:15481"/>
        <dbReference type="ChEBI" id="CHEBI:15377"/>
        <dbReference type="ChEBI" id="CHEBI:15636"/>
        <dbReference type="ChEBI" id="CHEBI:33384"/>
        <dbReference type="ChEBI" id="CHEBI:57305"/>
        <dbReference type="ChEBI" id="CHEBI:57453"/>
        <dbReference type="EC" id="2.1.2.1"/>
    </reaction>
</comment>
<evidence type="ECO:0000256" key="2">
    <source>
        <dbReference type="ARBA" id="ARBA00001933"/>
    </source>
</evidence>
<dbReference type="InterPro" id="IPR019798">
    <property type="entry name" value="Ser_HO-MeTrfase_PLP_BS"/>
</dbReference>
<dbReference type="PANTHER" id="PTHR11680:SF57">
    <property type="entry name" value="SERINE HYDROXYMETHYLTRANSFERASE, MITOCHONDRIAL"/>
    <property type="match status" value="1"/>
</dbReference>
<keyword evidence="11" id="KW-0496">Mitochondrion</keyword>
<dbReference type="Pfam" id="PF00464">
    <property type="entry name" value="SHMT"/>
    <property type="match status" value="1"/>
</dbReference>
<dbReference type="GO" id="GO:0030170">
    <property type="term" value="F:pyridoxal phosphate binding"/>
    <property type="evidence" value="ECO:0007669"/>
    <property type="project" value="InterPro"/>
</dbReference>